<reference evidence="1 2" key="1">
    <citation type="submission" date="2024-09" db="EMBL/GenBank/DDBJ databases">
        <title>The Natural Products Discovery Center: Release of the First 8490 Sequenced Strains for Exploring Actinobacteria Biosynthetic Diversity.</title>
        <authorList>
            <person name="Kalkreuter E."/>
            <person name="Kautsar S.A."/>
            <person name="Yang D."/>
            <person name="Bader C.D."/>
            <person name="Teijaro C.N."/>
            <person name="Fluegel L."/>
            <person name="Davis C.M."/>
            <person name="Simpson J.R."/>
            <person name="Lauterbach L."/>
            <person name="Steele A.D."/>
            <person name="Gui C."/>
            <person name="Meng S."/>
            <person name="Li G."/>
            <person name="Viehrig K."/>
            <person name="Ye F."/>
            <person name="Su P."/>
            <person name="Kiefer A.F."/>
            <person name="Nichols A."/>
            <person name="Cepeda A.J."/>
            <person name="Yan W."/>
            <person name="Fan B."/>
            <person name="Jiang Y."/>
            <person name="Adhikari A."/>
            <person name="Zheng C.-J."/>
            <person name="Schuster L."/>
            <person name="Cowan T.M."/>
            <person name="Smanski M.J."/>
            <person name="Chevrette M.G."/>
            <person name="De Carvalho L.P.S."/>
            <person name="Shen B."/>
        </authorList>
    </citation>
    <scope>NUCLEOTIDE SEQUENCE [LARGE SCALE GENOMIC DNA]</scope>
    <source>
        <strain evidence="1 2">NPDC058546</strain>
    </source>
</reference>
<gene>
    <name evidence="1" type="ORF">ACFWSS_32400</name>
</gene>
<proteinExistence type="predicted"/>
<protein>
    <submittedName>
        <fullName evidence="1">Uncharacterized protein</fullName>
    </submittedName>
</protein>
<organism evidence="1 2">
    <name type="scientific">Streptomyces sindenensis</name>
    <dbReference type="NCBI Taxonomy" id="67363"/>
    <lineage>
        <taxon>Bacteria</taxon>
        <taxon>Bacillati</taxon>
        <taxon>Actinomycetota</taxon>
        <taxon>Actinomycetes</taxon>
        <taxon>Kitasatosporales</taxon>
        <taxon>Streptomycetaceae</taxon>
        <taxon>Streptomyces</taxon>
    </lineage>
</organism>
<dbReference type="EMBL" id="JBHXOF010000033">
    <property type="protein sequence ID" value="MFD4217577.1"/>
    <property type="molecule type" value="Genomic_DNA"/>
</dbReference>
<sequence length="126" mass="13976">MGESSTPERAAAVEEHARRRARAEAETALAAVLADPEVRRLGEEIEREEALLGEELRPHFQPYRDRYDRAVREADLDALTRTCPGKHGRWGRICVLDTGHDSTAPHWGTTAEGHPVAWVGSAPDDD</sequence>
<keyword evidence="2" id="KW-1185">Reference proteome</keyword>
<dbReference type="RefSeq" id="WP_382830976.1">
    <property type="nucleotide sequence ID" value="NZ_JBHXLY010000046.1"/>
</dbReference>
<dbReference type="Proteomes" id="UP001598251">
    <property type="component" value="Unassembled WGS sequence"/>
</dbReference>
<evidence type="ECO:0000313" key="1">
    <source>
        <dbReference type="EMBL" id="MFD4217577.1"/>
    </source>
</evidence>
<name>A0ABW6ET44_9ACTN</name>
<accession>A0ABW6ET44</accession>
<evidence type="ECO:0000313" key="2">
    <source>
        <dbReference type="Proteomes" id="UP001598251"/>
    </source>
</evidence>
<comment type="caution">
    <text evidence="1">The sequence shown here is derived from an EMBL/GenBank/DDBJ whole genome shotgun (WGS) entry which is preliminary data.</text>
</comment>